<sequence length="91" mass="10405">MKDLSMEDRKYEFAEGKGKAQEEMKKKDKPLKAYSRKNKKKTGNIQDDPDIKSIPIIEIESSSRSTRSTTRANEERAHVRIAFSSGMMTHG</sequence>
<dbReference type="EMBL" id="CM042063">
    <property type="protein sequence ID" value="KAI3666847.1"/>
    <property type="molecule type" value="Genomic_DNA"/>
</dbReference>
<protein>
    <submittedName>
        <fullName evidence="1">Uncharacterized protein</fullName>
    </submittedName>
</protein>
<proteinExistence type="predicted"/>
<reference evidence="1 2" key="2">
    <citation type="journal article" date="2022" name="Mol. Ecol. Resour.">
        <title>The genomes of chicory, endive, great burdock and yacon provide insights into Asteraceae paleo-polyploidization history and plant inulin production.</title>
        <authorList>
            <person name="Fan W."/>
            <person name="Wang S."/>
            <person name="Wang H."/>
            <person name="Wang A."/>
            <person name="Jiang F."/>
            <person name="Liu H."/>
            <person name="Zhao H."/>
            <person name="Xu D."/>
            <person name="Zhang Y."/>
        </authorList>
    </citation>
    <scope>NUCLEOTIDE SEQUENCE [LARGE SCALE GENOMIC DNA]</scope>
    <source>
        <strain evidence="2">cv. Niubang</strain>
    </source>
</reference>
<accession>A0ACB8XHA7</accession>
<gene>
    <name evidence="1" type="ORF">L6452_41885</name>
</gene>
<dbReference type="Proteomes" id="UP001055879">
    <property type="component" value="Linkage Group LG17"/>
</dbReference>
<evidence type="ECO:0000313" key="2">
    <source>
        <dbReference type="Proteomes" id="UP001055879"/>
    </source>
</evidence>
<comment type="caution">
    <text evidence="1">The sequence shown here is derived from an EMBL/GenBank/DDBJ whole genome shotgun (WGS) entry which is preliminary data.</text>
</comment>
<keyword evidence="2" id="KW-1185">Reference proteome</keyword>
<evidence type="ECO:0000313" key="1">
    <source>
        <dbReference type="EMBL" id="KAI3666847.1"/>
    </source>
</evidence>
<organism evidence="1 2">
    <name type="scientific">Arctium lappa</name>
    <name type="common">Greater burdock</name>
    <name type="synonym">Lappa major</name>
    <dbReference type="NCBI Taxonomy" id="4217"/>
    <lineage>
        <taxon>Eukaryota</taxon>
        <taxon>Viridiplantae</taxon>
        <taxon>Streptophyta</taxon>
        <taxon>Embryophyta</taxon>
        <taxon>Tracheophyta</taxon>
        <taxon>Spermatophyta</taxon>
        <taxon>Magnoliopsida</taxon>
        <taxon>eudicotyledons</taxon>
        <taxon>Gunneridae</taxon>
        <taxon>Pentapetalae</taxon>
        <taxon>asterids</taxon>
        <taxon>campanulids</taxon>
        <taxon>Asterales</taxon>
        <taxon>Asteraceae</taxon>
        <taxon>Carduoideae</taxon>
        <taxon>Cardueae</taxon>
        <taxon>Arctiinae</taxon>
        <taxon>Arctium</taxon>
    </lineage>
</organism>
<name>A0ACB8XHA7_ARCLA</name>
<reference evidence="2" key="1">
    <citation type="journal article" date="2022" name="Mol. Ecol. Resour.">
        <title>The genomes of chicory, endive, great burdock and yacon provide insights into Asteraceae palaeo-polyploidization history and plant inulin production.</title>
        <authorList>
            <person name="Fan W."/>
            <person name="Wang S."/>
            <person name="Wang H."/>
            <person name="Wang A."/>
            <person name="Jiang F."/>
            <person name="Liu H."/>
            <person name="Zhao H."/>
            <person name="Xu D."/>
            <person name="Zhang Y."/>
        </authorList>
    </citation>
    <scope>NUCLEOTIDE SEQUENCE [LARGE SCALE GENOMIC DNA]</scope>
    <source>
        <strain evidence="2">cv. Niubang</strain>
    </source>
</reference>